<dbReference type="Gene3D" id="6.10.250.1910">
    <property type="match status" value="1"/>
</dbReference>
<dbReference type="InterPro" id="IPR003660">
    <property type="entry name" value="HAMP_dom"/>
</dbReference>
<dbReference type="Proteomes" id="UP001166304">
    <property type="component" value="Unassembled WGS sequence"/>
</dbReference>
<dbReference type="RefSeq" id="WP_162414958.1">
    <property type="nucleotide sequence ID" value="NZ_JAHQXE010000001.1"/>
</dbReference>
<feature type="transmembrane region" description="Helical" evidence="4">
    <location>
        <begin position="329"/>
        <end position="350"/>
    </location>
</feature>
<evidence type="ECO:0000313" key="6">
    <source>
        <dbReference type="EMBL" id="MBV0901341.1"/>
    </source>
</evidence>
<dbReference type="SMART" id="SM00304">
    <property type="entry name" value="HAMP"/>
    <property type="match status" value="3"/>
</dbReference>
<protein>
    <submittedName>
        <fullName evidence="6">Methyl-accepting chemotaxis protein</fullName>
    </submittedName>
</protein>
<evidence type="ECO:0000313" key="7">
    <source>
        <dbReference type="Proteomes" id="UP001166304"/>
    </source>
</evidence>
<dbReference type="PANTHER" id="PTHR32089">
    <property type="entry name" value="METHYL-ACCEPTING CHEMOTAXIS PROTEIN MCPB"/>
    <property type="match status" value="1"/>
</dbReference>
<name>A0AA41FZ89_9EURY</name>
<evidence type="ECO:0000256" key="3">
    <source>
        <dbReference type="SAM" id="Coils"/>
    </source>
</evidence>
<feature type="transmembrane region" description="Helical" evidence="4">
    <location>
        <begin position="35"/>
        <end position="57"/>
    </location>
</feature>
<accession>A0AA41FZ89</accession>
<comment type="caution">
    <text evidence="6">The sequence shown here is derived from an EMBL/GenBank/DDBJ whole genome shotgun (WGS) entry which is preliminary data.</text>
</comment>
<keyword evidence="7" id="KW-1185">Reference proteome</keyword>
<evidence type="ECO:0000256" key="1">
    <source>
        <dbReference type="ARBA" id="ARBA00023224"/>
    </source>
</evidence>
<keyword evidence="4" id="KW-0472">Membrane</keyword>
<keyword evidence="3" id="KW-0175">Coiled coil</keyword>
<dbReference type="EMBL" id="JAHQXE010000001">
    <property type="protein sequence ID" value="MBV0901341.1"/>
    <property type="molecule type" value="Genomic_DNA"/>
</dbReference>
<gene>
    <name evidence="6" type="ORF">KTS37_06015</name>
</gene>
<evidence type="ECO:0000259" key="5">
    <source>
        <dbReference type="PROSITE" id="PS50885"/>
    </source>
</evidence>
<dbReference type="GO" id="GO:0007165">
    <property type="term" value="P:signal transduction"/>
    <property type="evidence" value="ECO:0007669"/>
    <property type="project" value="UniProtKB-KW"/>
</dbReference>
<feature type="domain" description="HAMP" evidence="5">
    <location>
        <begin position="423"/>
        <end position="476"/>
    </location>
</feature>
<dbReference type="CDD" id="cd06225">
    <property type="entry name" value="HAMP"/>
    <property type="match status" value="2"/>
</dbReference>
<comment type="similarity">
    <text evidence="2">Belongs to the methyl-accepting chemotaxis (MCP) protein family.</text>
</comment>
<evidence type="ECO:0000256" key="4">
    <source>
        <dbReference type="SAM" id="Phobius"/>
    </source>
</evidence>
<dbReference type="SUPFAM" id="SSF58104">
    <property type="entry name" value="Methyl-accepting chemotaxis protein (MCP) signaling domain"/>
    <property type="match status" value="1"/>
</dbReference>
<evidence type="ECO:0000256" key="2">
    <source>
        <dbReference type="ARBA" id="ARBA00029447"/>
    </source>
</evidence>
<proteinExistence type="inferred from homology"/>
<organism evidence="6 7">
    <name type="scientific">Haloarcula salina</name>
    <dbReference type="NCBI Taxonomy" id="1429914"/>
    <lineage>
        <taxon>Archaea</taxon>
        <taxon>Methanobacteriati</taxon>
        <taxon>Methanobacteriota</taxon>
        <taxon>Stenosarchaea group</taxon>
        <taxon>Halobacteria</taxon>
        <taxon>Halobacteriales</taxon>
        <taxon>Haloarculaceae</taxon>
        <taxon>Haloarcula</taxon>
    </lineage>
</organism>
<dbReference type="GO" id="GO:0016020">
    <property type="term" value="C:membrane"/>
    <property type="evidence" value="ECO:0007669"/>
    <property type="project" value="InterPro"/>
</dbReference>
<sequence>MSQEDTQSTDGNGTDAESSGGILGVIVPNFIRRNFALKFGIVLIVMALSVGLVGLGATEQVRYYTEQQVLNDYESAAAQESDIIGQWVNKNKLATKFVSSSDVWAGNDTDEIGIELSNRKASLAADASDVHLVERRLTQSEMVASTSNSDVLLNSPLSNRNRGWVNNASFETAGDVVVSDVYQTNSGPVIGFISPVDASQNRYILIEYSLGEIADSLQGNDRAEGGFTQVVNTGGVVMIDEPRTSDQRLGDGILQEYSSSARASEPIGMANDLRSSDQASGVVASMPSYDVLDERYTVGYAPVQGTDWVVLVHAPNSAVYGFVQDVQRYGLIGTALMVLLIGGVGAILGYNTATSIDRLTRKTDQMRQGDLDVEISTGRIDNIGRLYDGFADMRDALKTQIDEAERARKEAEVSRAEAMEVNNYLQGKADEFSDVMEEAAAGNLTERMETDGENESMDRIASEFNGMIGELEKTIGQLNSFADEVAESGDIVLQSAESVRDASEQVAESTQKISDDAYDQKDRLSEISRDLDALVETLEDLEANNPQVDLGDSLDQFRAVATTLQSAADTSDQMMSETETVAGAAEEQAAELNEVSSRAEQLKRYAKPLGDILNRFETEAEHEFVFSGGPSQSLAEEDE</sequence>
<dbReference type="AlphaFoldDB" id="A0AA41FZ89"/>
<dbReference type="PANTHER" id="PTHR32089:SF112">
    <property type="entry name" value="LYSOZYME-LIKE PROTEIN-RELATED"/>
    <property type="match status" value="1"/>
</dbReference>
<feature type="domain" description="HAMP" evidence="5">
    <location>
        <begin position="350"/>
        <end position="402"/>
    </location>
</feature>
<keyword evidence="4" id="KW-0812">Transmembrane</keyword>
<dbReference type="PROSITE" id="PS50885">
    <property type="entry name" value="HAMP"/>
    <property type="match status" value="2"/>
</dbReference>
<dbReference type="Gene3D" id="1.10.287.950">
    <property type="entry name" value="Methyl-accepting chemotaxis protein"/>
    <property type="match status" value="1"/>
</dbReference>
<dbReference type="Gene3D" id="3.30.450.20">
    <property type="entry name" value="PAS domain"/>
    <property type="match status" value="1"/>
</dbReference>
<feature type="coiled-coil region" evidence="3">
    <location>
        <begin position="387"/>
        <end position="421"/>
    </location>
</feature>
<keyword evidence="1" id="KW-0807">Transducer</keyword>
<feature type="coiled-coil region" evidence="3">
    <location>
        <begin position="575"/>
        <end position="605"/>
    </location>
</feature>
<dbReference type="Pfam" id="PF00672">
    <property type="entry name" value="HAMP"/>
    <property type="match status" value="1"/>
</dbReference>
<keyword evidence="4" id="KW-1133">Transmembrane helix</keyword>
<reference evidence="6" key="1">
    <citation type="submission" date="2021-06" db="EMBL/GenBank/DDBJ databases">
        <title>New haloarchaea isolates fom saline soil.</title>
        <authorList>
            <person name="Duran-Viseras A."/>
            <person name="Sanchez-Porro C.S."/>
            <person name="Ventosa A."/>
        </authorList>
    </citation>
    <scope>NUCLEOTIDE SEQUENCE</scope>
    <source>
        <strain evidence="6">JCM 18369</strain>
    </source>
</reference>